<evidence type="ECO:0000313" key="1">
    <source>
        <dbReference type="EMBL" id="GMA88737.1"/>
    </source>
</evidence>
<accession>A0ABQ6JKG7</accession>
<evidence type="ECO:0000313" key="2">
    <source>
        <dbReference type="Proteomes" id="UP001157017"/>
    </source>
</evidence>
<proteinExistence type="predicted"/>
<name>A0ABQ6JKG7_9ACTN</name>
<sequence length="62" mass="6474">MPSPGTTAIETDDGGWAADGCVMPGTLAAVPHRGRPVSGRGRYRTRTDSTFEVAGFTVLEPP</sequence>
<reference evidence="2" key="1">
    <citation type="journal article" date="2019" name="Int. J. Syst. Evol. Microbiol.">
        <title>The Global Catalogue of Microorganisms (GCM) 10K type strain sequencing project: providing services to taxonomists for standard genome sequencing and annotation.</title>
        <authorList>
            <consortium name="The Broad Institute Genomics Platform"/>
            <consortium name="The Broad Institute Genome Sequencing Center for Infectious Disease"/>
            <person name="Wu L."/>
            <person name="Ma J."/>
        </authorList>
    </citation>
    <scope>NUCLEOTIDE SEQUENCE [LARGE SCALE GENOMIC DNA]</scope>
    <source>
        <strain evidence="2">NBRC 108730</strain>
    </source>
</reference>
<protein>
    <submittedName>
        <fullName evidence="1">Uncharacterized protein</fullName>
    </submittedName>
</protein>
<dbReference type="EMBL" id="BSUZ01000001">
    <property type="protein sequence ID" value="GMA88737.1"/>
    <property type="molecule type" value="Genomic_DNA"/>
</dbReference>
<comment type="caution">
    <text evidence="1">The sequence shown here is derived from an EMBL/GenBank/DDBJ whole genome shotgun (WGS) entry which is preliminary data.</text>
</comment>
<dbReference type="Proteomes" id="UP001157017">
    <property type="component" value="Unassembled WGS sequence"/>
</dbReference>
<organism evidence="1 2">
    <name type="scientific">Angustibacter aerolatus</name>
    <dbReference type="NCBI Taxonomy" id="1162965"/>
    <lineage>
        <taxon>Bacteria</taxon>
        <taxon>Bacillati</taxon>
        <taxon>Actinomycetota</taxon>
        <taxon>Actinomycetes</taxon>
        <taxon>Kineosporiales</taxon>
        <taxon>Kineosporiaceae</taxon>
    </lineage>
</organism>
<gene>
    <name evidence="1" type="ORF">GCM10025868_39870</name>
</gene>
<keyword evidence="2" id="KW-1185">Reference proteome</keyword>